<feature type="domain" description="DUF4806" evidence="3">
    <location>
        <begin position="211"/>
        <end position="297"/>
    </location>
</feature>
<dbReference type="Pfam" id="PF16064">
    <property type="entry name" value="DUF4806"/>
    <property type="match status" value="1"/>
</dbReference>
<accession>A0AAV1P5T7</accession>
<comment type="caution">
    <text evidence="4">The sequence shown here is derived from an EMBL/GenBank/DDBJ whole genome shotgun (WGS) entry which is preliminary data.</text>
</comment>
<reference evidence="4 5" key="1">
    <citation type="submission" date="2024-01" db="EMBL/GenBank/DDBJ databases">
        <authorList>
            <person name="Alioto T."/>
            <person name="Alioto T."/>
            <person name="Gomez Garrido J."/>
        </authorList>
    </citation>
    <scope>NUCLEOTIDE SEQUENCE [LARGE SCALE GENOMIC DNA]</scope>
</reference>
<proteinExistence type="predicted"/>
<dbReference type="EMBL" id="CAWUFR010000101">
    <property type="protein sequence ID" value="CAK6967191.1"/>
    <property type="molecule type" value="Genomic_DNA"/>
</dbReference>
<name>A0AAV1P5T7_SCOSC</name>
<evidence type="ECO:0000313" key="5">
    <source>
        <dbReference type="Proteomes" id="UP001314229"/>
    </source>
</evidence>
<evidence type="ECO:0000256" key="1">
    <source>
        <dbReference type="SAM" id="Coils"/>
    </source>
</evidence>
<dbReference type="Proteomes" id="UP001314229">
    <property type="component" value="Unassembled WGS sequence"/>
</dbReference>
<feature type="region of interest" description="Disordered" evidence="2">
    <location>
        <begin position="111"/>
        <end position="132"/>
    </location>
</feature>
<evidence type="ECO:0000313" key="4">
    <source>
        <dbReference type="EMBL" id="CAK6967191.1"/>
    </source>
</evidence>
<evidence type="ECO:0000259" key="3">
    <source>
        <dbReference type="Pfam" id="PF16064"/>
    </source>
</evidence>
<feature type="compositionally biased region" description="Polar residues" evidence="2">
    <location>
        <begin position="111"/>
        <end position="131"/>
    </location>
</feature>
<dbReference type="PANTHER" id="PTHR46601:SF1">
    <property type="entry name" value="ADF-H DOMAIN-CONTAINING PROTEIN"/>
    <property type="match status" value="1"/>
</dbReference>
<dbReference type="AlphaFoldDB" id="A0AAV1P5T7"/>
<dbReference type="PANTHER" id="PTHR46601">
    <property type="entry name" value="ULP_PROTEASE DOMAIN-CONTAINING PROTEIN"/>
    <property type="match status" value="1"/>
</dbReference>
<feature type="coiled-coil region" evidence="1">
    <location>
        <begin position="166"/>
        <end position="193"/>
    </location>
</feature>
<keyword evidence="5" id="KW-1185">Reference proteome</keyword>
<evidence type="ECO:0000256" key="2">
    <source>
        <dbReference type="SAM" id="MobiDB-lite"/>
    </source>
</evidence>
<protein>
    <recommendedName>
        <fullName evidence="3">DUF4806 domain-containing protein</fullName>
    </recommendedName>
</protein>
<organism evidence="4 5">
    <name type="scientific">Scomber scombrus</name>
    <name type="common">Atlantic mackerel</name>
    <name type="synonym">Scomber vernalis</name>
    <dbReference type="NCBI Taxonomy" id="13677"/>
    <lineage>
        <taxon>Eukaryota</taxon>
        <taxon>Metazoa</taxon>
        <taxon>Chordata</taxon>
        <taxon>Craniata</taxon>
        <taxon>Vertebrata</taxon>
        <taxon>Euteleostomi</taxon>
        <taxon>Actinopterygii</taxon>
        <taxon>Neopterygii</taxon>
        <taxon>Teleostei</taxon>
        <taxon>Neoteleostei</taxon>
        <taxon>Acanthomorphata</taxon>
        <taxon>Pelagiaria</taxon>
        <taxon>Scombriformes</taxon>
        <taxon>Scombridae</taxon>
        <taxon>Scomber</taxon>
    </lineage>
</organism>
<dbReference type="InterPro" id="IPR032071">
    <property type="entry name" value="DUF4806"/>
</dbReference>
<sequence length="579" mass="65138">MHLHHDGPVVPHLDHGDQYRAVLPHTWVQGDKVFWTPYPPKDSVKVRAAIRRRDQPGEGWQTFEPVRLLISRDQIHCTKQTLSKMTLLDIGMPQHPKFCFQAPSTLHTQIPNQTLHSPANYESTPQLQPFTHPNEIQAPFLHQIPPLTPQPPPNPFQGLSSEDVALQKLISTVTELAKEVKDLRKEVQEFRQSCRCCQPPMGEVQVANGDQVQMPLRNLEELELTEITLQSAEAKRAMVARLTMIGGTSLEVKVRRMLSFTLGNELASSLNWAGKKNKDPSKQKRPFRDTALCQSMFEEQAVNLLTILPALFPSNVAVPKKMTSASEALIHVLLLSTIPFLSGFRQVTWNFSEKSHGKGAPDGVCGAVKRTADSAVQRGEDVQTPEDFYNLLTEKKSDVKFFWVTEEDIRRFDEAVPEVVPPVKGTLAMHQVISTEPGKVMHREISCFCSRPHICQCHNPIMVNLQTASVQTSAHSSAHEFAHESTSARESSDLNGKFIMVNYEGQPFVGQVLQIVGEEIGVSCMQQLGGKNAFTWPERADIIFFYAAEVLKVIAEPEPLNSRHTRLMHSDWEYFNTQN</sequence>
<gene>
    <name evidence="4" type="ORF">FSCOSCO3_A027526</name>
</gene>
<keyword evidence="1" id="KW-0175">Coiled coil</keyword>